<evidence type="ECO:0000313" key="1">
    <source>
        <dbReference type="EMBL" id="GAQ23900.1"/>
    </source>
</evidence>
<accession>A0A100HQK5</accession>
<dbReference type="Proteomes" id="UP000056209">
    <property type="component" value="Unassembled WGS sequence"/>
</dbReference>
<dbReference type="RefSeq" id="WP_058980045.1">
    <property type="nucleotide sequence ID" value="NZ_BCMS01000006.1"/>
</dbReference>
<organism evidence="1 2">
    <name type="scientific">Deinococcus grandis</name>
    <dbReference type="NCBI Taxonomy" id="57498"/>
    <lineage>
        <taxon>Bacteria</taxon>
        <taxon>Thermotogati</taxon>
        <taxon>Deinococcota</taxon>
        <taxon>Deinococci</taxon>
        <taxon>Deinococcales</taxon>
        <taxon>Deinococcaceae</taxon>
        <taxon>Deinococcus</taxon>
    </lineage>
</organism>
<keyword evidence="2" id="KW-1185">Reference proteome</keyword>
<comment type="caution">
    <text evidence="1">The sequence shown here is derived from an EMBL/GenBank/DDBJ whole genome shotgun (WGS) entry which is preliminary data.</text>
</comment>
<reference evidence="2" key="1">
    <citation type="submission" date="2015-11" db="EMBL/GenBank/DDBJ databases">
        <title>Draft Genome Sequence of the Radioresistant Bacterium Deinococcus grandis, Isolated from Freshwater Fish in Japan.</title>
        <authorList>
            <person name="Satoh K."/>
            <person name="Onodera T."/>
            <person name="Omoso K."/>
            <person name="Takeda-Yano K."/>
            <person name="Katayama T."/>
            <person name="Oono Y."/>
            <person name="Narumi I."/>
        </authorList>
    </citation>
    <scope>NUCLEOTIDE SEQUENCE [LARGE SCALE GENOMIC DNA]</scope>
    <source>
        <strain evidence="2">ATCC 43672</strain>
    </source>
</reference>
<gene>
    <name evidence="1" type="ORF">DEIGR_400033</name>
</gene>
<sequence>MLTVTPQQVPQLIPGAPADVADAHLGLATLWLAQQLSDRRVSEDALSDQAQIAARTALAAKALELRSALTGGVTRLQVATSSSGGALESIKLPGLELKLGKTVTVDGAQAHEVAAGTWAALAGQLLALALPSLPRRVFPGAAR</sequence>
<proteinExistence type="predicted"/>
<protein>
    <submittedName>
        <fullName evidence="1">Uncharacterized protein</fullName>
    </submittedName>
</protein>
<evidence type="ECO:0000313" key="2">
    <source>
        <dbReference type="Proteomes" id="UP000056209"/>
    </source>
</evidence>
<dbReference type="AlphaFoldDB" id="A0A100HQK5"/>
<name>A0A100HQK5_9DEIO</name>
<dbReference type="EMBL" id="BCMS01000006">
    <property type="protein sequence ID" value="GAQ23900.1"/>
    <property type="molecule type" value="Genomic_DNA"/>
</dbReference>